<evidence type="ECO:0000313" key="25">
    <source>
        <dbReference type="Proteomes" id="UP000469440"/>
    </source>
</evidence>
<keyword evidence="11 17" id="KW-0808">Transferase</keyword>
<evidence type="ECO:0000256" key="19">
    <source>
        <dbReference type="PIRSR" id="PIRSR000732-2"/>
    </source>
</evidence>
<feature type="domain" description="Phosphotransferase system enzyme I N-terminal" evidence="23">
    <location>
        <begin position="4"/>
        <end position="125"/>
    </location>
</feature>
<keyword evidence="13 17" id="KW-0479">Metal-binding</keyword>
<dbReference type="InterPro" id="IPR036637">
    <property type="entry name" value="Phosphohistidine_dom_sf"/>
</dbReference>
<keyword evidence="24" id="KW-0670">Pyruvate</keyword>
<keyword evidence="25" id="KW-1185">Reference proteome</keyword>
<dbReference type="Gene3D" id="3.20.20.60">
    <property type="entry name" value="Phosphoenolpyruvate-binding domains"/>
    <property type="match status" value="1"/>
</dbReference>
<dbReference type="InterPro" id="IPR006318">
    <property type="entry name" value="PTS_EI-like"/>
</dbReference>
<feature type="active site" description="Tele-phosphohistidine intermediate" evidence="18">
    <location>
        <position position="188"/>
    </location>
</feature>
<dbReference type="PANTHER" id="PTHR46244:SF3">
    <property type="entry name" value="PHOSPHOENOLPYRUVATE-PROTEIN PHOSPHOTRANSFERASE"/>
    <property type="match status" value="1"/>
</dbReference>
<evidence type="ECO:0000256" key="18">
    <source>
        <dbReference type="PIRSR" id="PIRSR000732-1"/>
    </source>
</evidence>
<evidence type="ECO:0000256" key="14">
    <source>
        <dbReference type="ARBA" id="ARBA00022777"/>
    </source>
</evidence>
<dbReference type="PIRSF" id="PIRSF000732">
    <property type="entry name" value="PTS_enzyme_I"/>
    <property type="match status" value="1"/>
</dbReference>
<dbReference type="Pfam" id="PF05524">
    <property type="entry name" value="PEP-utilisers_N"/>
    <property type="match status" value="1"/>
</dbReference>
<dbReference type="SUPFAM" id="SSF51621">
    <property type="entry name" value="Phosphoenolpyruvate/pyruvate domain"/>
    <property type="match status" value="1"/>
</dbReference>
<comment type="function">
    <text evidence="3 17">General (non sugar-specific) component of the phosphoenolpyruvate-dependent sugar phosphotransferase system (sugar PTS). This major carbohydrate active-transport system catalyzes the phosphorylation of incoming sugar substrates concomitantly with their translocation across the cell membrane. Enzyme I transfers the phosphoryl group from phosphoenolpyruvate (PEP) to the phosphoryl carrier protein (HPr).</text>
</comment>
<evidence type="ECO:0000256" key="1">
    <source>
        <dbReference type="ARBA" id="ARBA00000683"/>
    </source>
</evidence>
<evidence type="ECO:0000259" key="21">
    <source>
        <dbReference type="Pfam" id="PF00391"/>
    </source>
</evidence>
<evidence type="ECO:0000256" key="10">
    <source>
        <dbReference type="ARBA" id="ARBA00022597"/>
    </source>
</evidence>
<evidence type="ECO:0000256" key="11">
    <source>
        <dbReference type="ARBA" id="ARBA00022679"/>
    </source>
</evidence>
<feature type="binding site" evidence="19">
    <location>
        <begin position="453"/>
        <end position="454"/>
    </location>
    <ligand>
        <name>phosphoenolpyruvate</name>
        <dbReference type="ChEBI" id="CHEBI:58702"/>
    </ligand>
</feature>
<dbReference type="InterPro" id="IPR036618">
    <property type="entry name" value="PtsI_HPr-bd_sf"/>
</dbReference>
<gene>
    <name evidence="24" type="primary">ptsI_5</name>
    <name evidence="24" type="ORF">CAFE_07830</name>
</gene>
<proteinExistence type="inferred from homology"/>
<dbReference type="InterPro" id="IPR008279">
    <property type="entry name" value="PEP-util_enz_mobile_dom"/>
</dbReference>
<dbReference type="Proteomes" id="UP000469440">
    <property type="component" value="Unassembled WGS sequence"/>
</dbReference>
<dbReference type="Gene3D" id="3.50.30.10">
    <property type="entry name" value="Phosphohistidine domain"/>
    <property type="match status" value="1"/>
</dbReference>
<evidence type="ECO:0000256" key="12">
    <source>
        <dbReference type="ARBA" id="ARBA00022683"/>
    </source>
</evidence>
<reference evidence="24 25" key="1">
    <citation type="submission" date="2019-09" db="EMBL/GenBank/DDBJ databases">
        <title>Genome sequence of Clostridium sp. EA1.</title>
        <authorList>
            <person name="Poehlein A."/>
            <person name="Bengelsdorf F.R."/>
            <person name="Daniel R."/>
        </authorList>
    </citation>
    <scope>NUCLEOTIDE SEQUENCE [LARGE SCALE GENOMIC DNA]</scope>
    <source>
        <strain evidence="24 25">EA1</strain>
    </source>
</reference>
<evidence type="ECO:0000256" key="4">
    <source>
        <dbReference type="ARBA" id="ARBA00004496"/>
    </source>
</evidence>
<feature type="binding site" evidence="19">
    <location>
        <position position="331"/>
    </location>
    <ligand>
        <name>phosphoenolpyruvate</name>
        <dbReference type="ChEBI" id="CHEBI:58702"/>
    </ligand>
</feature>
<dbReference type="InterPro" id="IPR018274">
    <property type="entry name" value="PEP_util_AS"/>
</dbReference>
<keyword evidence="15 17" id="KW-0460">Magnesium</keyword>
<dbReference type="InterPro" id="IPR050499">
    <property type="entry name" value="PEP-utilizing_PTS_enzyme"/>
</dbReference>
<dbReference type="Gene3D" id="1.10.274.10">
    <property type="entry name" value="PtsI, HPr-binding domain"/>
    <property type="match status" value="1"/>
</dbReference>
<dbReference type="PRINTS" id="PR01736">
    <property type="entry name" value="PHPHTRNFRASE"/>
</dbReference>
<evidence type="ECO:0000256" key="8">
    <source>
        <dbReference type="ARBA" id="ARBA00022448"/>
    </source>
</evidence>
<dbReference type="RefSeq" id="WP_233452696.1">
    <property type="nucleotide sequence ID" value="NZ_VWXL01000019.1"/>
</dbReference>
<accession>A0A6N8HWP4</accession>
<evidence type="ECO:0000256" key="7">
    <source>
        <dbReference type="ARBA" id="ARBA00016544"/>
    </source>
</evidence>
<keyword evidence="14 17" id="KW-0418">Kinase</keyword>
<evidence type="ECO:0000256" key="15">
    <source>
        <dbReference type="ARBA" id="ARBA00022842"/>
    </source>
</evidence>
<dbReference type="SUPFAM" id="SSF47831">
    <property type="entry name" value="Enzyme I of the PEP:sugar phosphotransferase system HPr-binding (sub)domain"/>
    <property type="match status" value="1"/>
</dbReference>
<dbReference type="EC" id="2.7.3.9" evidence="6 17"/>
<comment type="similarity">
    <text evidence="5 17">Belongs to the PEP-utilizing enzyme family.</text>
</comment>
<dbReference type="PANTHER" id="PTHR46244">
    <property type="entry name" value="PHOSPHOENOLPYRUVATE-PROTEIN PHOSPHOTRANSFERASE"/>
    <property type="match status" value="1"/>
</dbReference>
<dbReference type="Pfam" id="PF02896">
    <property type="entry name" value="PEP-utilizers_C"/>
    <property type="match status" value="1"/>
</dbReference>
<feature type="binding site" evidence="20">
    <location>
        <position position="430"/>
    </location>
    <ligand>
        <name>Mg(2+)</name>
        <dbReference type="ChEBI" id="CHEBI:18420"/>
    </ligand>
</feature>
<dbReference type="GO" id="GO:0009401">
    <property type="term" value="P:phosphoenolpyruvate-dependent sugar phosphotransferase system"/>
    <property type="evidence" value="ECO:0007669"/>
    <property type="project" value="UniProtKB-KW"/>
</dbReference>
<dbReference type="InterPro" id="IPR000121">
    <property type="entry name" value="PEP_util_C"/>
</dbReference>
<evidence type="ECO:0000256" key="17">
    <source>
        <dbReference type="PIRNR" id="PIRNR000732"/>
    </source>
</evidence>
<keyword evidence="8 17" id="KW-0813">Transport</keyword>
<evidence type="ECO:0000259" key="23">
    <source>
        <dbReference type="Pfam" id="PF05524"/>
    </source>
</evidence>
<dbReference type="InterPro" id="IPR008731">
    <property type="entry name" value="PTS_EIN"/>
</dbReference>
<feature type="binding site" evidence="20">
    <location>
        <position position="454"/>
    </location>
    <ligand>
        <name>Mg(2+)</name>
        <dbReference type="ChEBI" id="CHEBI:18420"/>
    </ligand>
</feature>
<dbReference type="AlphaFoldDB" id="A0A6N8HWP4"/>
<evidence type="ECO:0000256" key="13">
    <source>
        <dbReference type="ARBA" id="ARBA00022723"/>
    </source>
</evidence>
<feature type="active site" description="Proton donor" evidence="18">
    <location>
        <position position="501"/>
    </location>
</feature>
<name>A0A6N8HWP4_9FIRM</name>
<evidence type="ECO:0000256" key="2">
    <source>
        <dbReference type="ARBA" id="ARBA00001946"/>
    </source>
</evidence>
<dbReference type="EMBL" id="VWXL01000019">
    <property type="protein sequence ID" value="MVB10109.1"/>
    <property type="molecule type" value="Genomic_DNA"/>
</dbReference>
<dbReference type="GO" id="GO:0008965">
    <property type="term" value="F:phosphoenolpyruvate-protein phosphotransferase activity"/>
    <property type="evidence" value="ECO:0007669"/>
    <property type="project" value="UniProtKB-EC"/>
</dbReference>
<feature type="binding site" evidence="19">
    <location>
        <position position="295"/>
    </location>
    <ligand>
        <name>phosphoenolpyruvate</name>
        <dbReference type="ChEBI" id="CHEBI:58702"/>
    </ligand>
</feature>
<dbReference type="SUPFAM" id="SSF52009">
    <property type="entry name" value="Phosphohistidine domain"/>
    <property type="match status" value="1"/>
</dbReference>
<feature type="domain" description="PEP-utilising enzyme C-terminal" evidence="22">
    <location>
        <begin position="252"/>
        <end position="539"/>
    </location>
</feature>
<dbReference type="GO" id="GO:0046872">
    <property type="term" value="F:metal ion binding"/>
    <property type="evidence" value="ECO:0007669"/>
    <property type="project" value="UniProtKB-KW"/>
</dbReference>
<sequence>MVCQGNPVSEGIAIGKVMRYEPFVPVVDNTAIAGEKIPAALSRYEEARSGAKQELEELRLRLEQEDPQKAKIIKAHMDILFDVAMEEEIRDGIAGGKSAEAAADQIFRKYARIIGRSADERIRERASDLEDVRCRLLRNCMGIPERNLAFLAEPAVVVAKDLFPSDTASMDRRKVLAIVTEVGGPTSHTAILARSYGIPALLGVKDALSLLQSGQSVIVDAVDGKLIVNPAGEEEKAYRRKAAEFRRQAEETKKYLDGDSFTKDGVKIEVELNIGSANAQEIDAIRHTNGVGLFRSEFLYLGRETLPTEEEQYKIYRRVLMQAGDAPVILRTLDIGGDKKLECLQLPKEENPFLGNRALRLCLERRDIFKTQLRAALRAGTVGNLWLMFPMVGSMDDIRKAKGVVREVQRDLDCEKIEYNREIKIGIMIEIPAIALIADLAAKEVDFASIGTNDLCQYTTAADRLNQNVAQYYQSYHPALFRLIRDTVRQFDRAGKPISVCGELGGDGLAMPVLLGFGMRRVSMGLSAVARAKRIISRLDLAQARDMADRVCQMETAGEVEAYLRDALKDIV</sequence>
<dbReference type="InterPro" id="IPR024692">
    <property type="entry name" value="PTS_EI"/>
</dbReference>
<evidence type="ECO:0000256" key="20">
    <source>
        <dbReference type="PIRSR" id="PIRSR000732-3"/>
    </source>
</evidence>
<dbReference type="InterPro" id="IPR015813">
    <property type="entry name" value="Pyrv/PenolPyrv_kinase-like_dom"/>
</dbReference>
<comment type="catalytic activity">
    <reaction evidence="1 17">
        <text>L-histidyl-[protein] + phosphoenolpyruvate = N(pros)-phospho-L-histidyl-[protein] + pyruvate</text>
        <dbReference type="Rhea" id="RHEA:23880"/>
        <dbReference type="Rhea" id="RHEA-COMP:9745"/>
        <dbReference type="Rhea" id="RHEA-COMP:9746"/>
        <dbReference type="ChEBI" id="CHEBI:15361"/>
        <dbReference type="ChEBI" id="CHEBI:29979"/>
        <dbReference type="ChEBI" id="CHEBI:58702"/>
        <dbReference type="ChEBI" id="CHEBI:64837"/>
        <dbReference type="EC" id="2.7.3.9"/>
    </reaction>
</comment>
<dbReference type="InterPro" id="IPR040442">
    <property type="entry name" value="Pyrv_kinase-like_dom_sf"/>
</dbReference>
<keyword evidence="9 17" id="KW-0963">Cytoplasm</keyword>
<organism evidence="24 25">
    <name type="scientific">Caproicibacter fermentans</name>
    <dbReference type="NCBI Taxonomy" id="2576756"/>
    <lineage>
        <taxon>Bacteria</taxon>
        <taxon>Bacillati</taxon>
        <taxon>Bacillota</taxon>
        <taxon>Clostridia</taxon>
        <taxon>Eubacteriales</taxon>
        <taxon>Acutalibacteraceae</taxon>
        <taxon>Caproicibacter</taxon>
    </lineage>
</organism>
<comment type="cofactor">
    <cofactor evidence="2 17 20">
        <name>Mg(2+)</name>
        <dbReference type="ChEBI" id="CHEBI:18420"/>
    </cofactor>
</comment>
<evidence type="ECO:0000256" key="6">
    <source>
        <dbReference type="ARBA" id="ARBA00012232"/>
    </source>
</evidence>
<evidence type="ECO:0000259" key="22">
    <source>
        <dbReference type="Pfam" id="PF02896"/>
    </source>
</evidence>
<feature type="domain" description="PEP-utilising enzyme mobile" evidence="21">
    <location>
        <begin position="153"/>
        <end position="224"/>
    </location>
</feature>
<feature type="binding site" evidence="19">
    <location>
        <position position="464"/>
    </location>
    <ligand>
        <name>phosphoenolpyruvate</name>
        <dbReference type="ChEBI" id="CHEBI:58702"/>
    </ligand>
</feature>
<protein>
    <recommendedName>
        <fullName evidence="7 17">Phosphoenolpyruvate-protein phosphotransferase</fullName>
        <ecNumber evidence="6 17">2.7.3.9</ecNumber>
    </recommendedName>
    <alternativeName>
        <fullName evidence="16 17">Phosphotransferase system, enzyme I</fullName>
    </alternativeName>
</protein>
<dbReference type="GO" id="GO:0016301">
    <property type="term" value="F:kinase activity"/>
    <property type="evidence" value="ECO:0007669"/>
    <property type="project" value="UniProtKB-KW"/>
</dbReference>
<dbReference type="NCBIfam" id="TIGR01417">
    <property type="entry name" value="PTS_I_fam"/>
    <property type="match status" value="1"/>
</dbReference>
<dbReference type="GO" id="GO:0005737">
    <property type="term" value="C:cytoplasm"/>
    <property type="evidence" value="ECO:0007669"/>
    <property type="project" value="UniProtKB-SubCell"/>
</dbReference>
<evidence type="ECO:0000256" key="3">
    <source>
        <dbReference type="ARBA" id="ARBA00002728"/>
    </source>
</evidence>
<dbReference type="PROSITE" id="PS00370">
    <property type="entry name" value="PEP_ENZYMES_PHOS_SITE"/>
    <property type="match status" value="1"/>
</dbReference>
<comment type="subcellular location">
    <subcellularLocation>
        <location evidence="4 17">Cytoplasm</location>
    </subcellularLocation>
</comment>
<keyword evidence="12 17" id="KW-0598">Phosphotransferase system</keyword>
<comment type="caution">
    <text evidence="24">The sequence shown here is derived from an EMBL/GenBank/DDBJ whole genome shotgun (WGS) entry which is preliminary data.</text>
</comment>
<dbReference type="Pfam" id="PF00391">
    <property type="entry name" value="PEP-utilizers"/>
    <property type="match status" value="1"/>
</dbReference>
<keyword evidence="10 17" id="KW-0762">Sugar transport</keyword>
<evidence type="ECO:0000313" key="24">
    <source>
        <dbReference type="EMBL" id="MVB10109.1"/>
    </source>
</evidence>
<evidence type="ECO:0000256" key="9">
    <source>
        <dbReference type="ARBA" id="ARBA00022490"/>
    </source>
</evidence>
<evidence type="ECO:0000256" key="5">
    <source>
        <dbReference type="ARBA" id="ARBA00007837"/>
    </source>
</evidence>
<evidence type="ECO:0000256" key="16">
    <source>
        <dbReference type="ARBA" id="ARBA00033235"/>
    </source>
</evidence>